<evidence type="ECO:0000256" key="9">
    <source>
        <dbReference type="ARBA" id="ARBA00029910"/>
    </source>
</evidence>
<keyword evidence="14" id="KW-1185">Reference proteome</keyword>
<dbReference type="GO" id="GO:0004843">
    <property type="term" value="F:cysteine-type deubiquitinase activity"/>
    <property type="evidence" value="ECO:0007669"/>
    <property type="project" value="UniProtKB-EC"/>
</dbReference>
<dbReference type="Pfam" id="PF25985">
    <property type="entry name" value="Ubiquitin_USP47_N"/>
    <property type="match status" value="1"/>
</dbReference>
<dbReference type="SUPFAM" id="SSF54001">
    <property type="entry name" value="Cysteine proteinases"/>
    <property type="match status" value="1"/>
</dbReference>
<dbReference type="InterPro" id="IPR018200">
    <property type="entry name" value="USP_CS"/>
</dbReference>
<evidence type="ECO:0000256" key="4">
    <source>
        <dbReference type="ARBA" id="ARBA00022670"/>
    </source>
</evidence>
<dbReference type="EMBL" id="OV725077">
    <property type="protein sequence ID" value="CAH1389289.1"/>
    <property type="molecule type" value="Genomic_DNA"/>
</dbReference>
<accession>A0A9P0DWI5</accession>
<comment type="similarity">
    <text evidence="2">Belongs to the peptidase C19 family.</text>
</comment>
<keyword evidence="7" id="KW-0788">Thiol protease</keyword>
<dbReference type="InterPro" id="IPR045578">
    <property type="entry name" value="USP47_C"/>
</dbReference>
<evidence type="ECO:0000256" key="11">
    <source>
        <dbReference type="SAM" id="MobiDB-lite"/>
    </source>
</evidence>
<keyword evidence="4" id="KW-0645">Protease</keyword>
<evidence type="ECO:0000259" key="12">
    <source>
        <dbReference type="PROSITE" id="PS50235"/>
    </source>
</evidence>
<evidence type="ECO:0000313" key="13">
    <source>
        <dbReference type="EMBL" id="CAH1389289.1"/>
    </source>
</evidence>
<dbReference type="PROSITE" id="PS00973">
    <property type="entry name" value="USP_2"/>
    <property type="match status" value="1"/>
</dbReference>
<evidence type="ECO:0000256" key="7">
    <source>
        <dbReference type="ARBA" id="ARBA00022807"/>
    </source>
</evidence>
<feature type="region of interest" description="Disordered" evidence="11">
    <location>
        <begin position="904"/>
        <end position="942"/>
    </location>
</feature>
<feature type="compositionally biased region" description="Low complexity" evidence="11">
    <location>
        <begin position="1242"/>
        <end position="1251"/>
    </location>
</feature>
<evidence type="ECO:0000256" key="2">
    <source>
        <dbReference type="ARBA" id="ARBA00009085"/>
    </source>
</evidence>
<dbReference type="InterPro" id="IPR028889">
    <property type="entry name" value="USP"/>
</dbReference>
<comment type="catalytic activity">
    <reaction evidence="1">
        <text>Thiol-dependent hydrolysis of ester, thioester, amide, peptide and isopeptide bonds formed by the C-terminal Gly of ubiquitin (a 76-residue protein attached to proteins as an intracellular targeting signal).</text>
        <dbReference type="EC" id="3.4.19.12"/>
    </reaction>
</comment>
<protein>
    <recommendedName>
        <fullName evidence="8">Ubiquitin carboxyl-terminal hydrolase 47</fullName>
        <ecNumber evidence="3">3.4.19.12</ecNumber>
    </recommendedName>
    <alternativeName>
        <fullName evidence="9">Ubiquitin thioesterase 47</fullName>
    </alternativeName>
    <alternativeName>
        <fullName evidence="10">Ubiquitin-specific-processing protease 47</fullName>
    </alternativeName>
</protein>
<dbReference type="Pfam" id="PF19718">
    <property type="entry name" value="USP47_C"/>
    <property type="match status" value="1"/>
</dbReference>
<feature type="region of interest" description="Disordered" evidence="11">
    <location>
        <begin position="402"/>
        <end position="460"/>
    </location>
</feature>
<dbReference type="OrthoDB" id="289038at2759"/>
<feature type="region of interest" description="Disordered" evidence="11">
    <location>
        <begin position="1232"/>
        <end position="1257"/>
    </location>
</feature>
<evidence type="ECO:0000256" key="5">
    <source>
        <dbReference type="ARBA" id="ARBA00022786"/>
    </source>
</evidence>
<dbReference type="CDD" id="cd02659">
    <property type="entry name" value="peptidase_C19C"/>
    <property type="match status" value="1"/>
</dbReference>
<feature type="compositionally biased region" description="Polar residues" evidence="11">
    <location>
        <begin position="921"/>
        <end position="932"/>
    </location>
</feature>
<dbReference type="InterPro" id="IPR001394">
    <property type="entry name" value="Peptidase_C19_UCH"/>
</dbReference>
<dbReference type="Proteomes" id="UP001152798">
    <property type="component" value="Chromosome 1"/>
</dbReference>
<name>A0A9P0DWI5_NEZVI</name>
<evidence type="ECO:0000256" key="8">
    <source>
        <dbReference type="ARBA" id="ARBA00026136"/>
    </source>
</evidence>
<feature type="compositionally biased region" description="Basic and acidic residues" evidence="11">
    <location>
        <begin position="1232"/>
        <end position="1241"/>
    </location>
</feature>
<evidence type="ECO:0000256" key="10">
    <source>
        <dbReference type="ARBA" id="ARBA00032453"/>
    </source>
</evidence>
<sequence>MVCVAQELRVECIVHNCTSTVGKEKLEVTFPASTSVHTLISHVAQEMNYDPNSFQLTLQTPDATRVFTEKTPGSLESAGLCTDPGARNALFLEGIGGNSKTLVKVYNCAKTQSNADSENAAVTSPPPPDQFPTYQLPALRPPTASPATEYTFTTPLIRHETGYVGLVNQAMTCYLNSLLQALFMTPEFRNALYKWQFDASHSSSPSKCIPFQLQKLFLNLQTSSKTAVETTELTKSFGWESGEVWQQHDIQELCRVMFDALEQEFKDTEQADLINQLYQGKMTDYVKCLECGTEKFREDTFLDIPLPVRPFGSTVAYGSVEEALRAFVQPETLEGNNQYFCDVCGKKCDAHKGLKFTKFPYLLTLHLKRFDFDYSTMHRIKLNDKLVFPEILDLNNFVKSNNPTNETDGECQETSTKCDDSSTADSALDEDTSHAVESQNNDIDQEEDEGIDLSSNSGNIHENEKNKLQYMSTGPFVYELYSIMIHSGSASGGHYYAYIKDFAKGEWFCFNDQSVTSITHEDIKKTYGGSGGSARGYYSGAYSSSTNAYMLMYRQINKDLNCFSMVEEEFPPHIKKLLEEIKEVEEREKAIRAKQEEMVRIKVHTAHPLIGPSRSNKMYCHNDLTLAEVKSMAYSYLKLEGTVPEDQCRLVTYNKSQDEMEESLDGREKETIGEIFSSLRYTNSYDLFLEIREKDKMFLPYNIGDVNITVYICNLEKEEIESVHQIRTTPCQNIPELKKLLQNYIPLKNAETHLVLIKPTSLEYMSDSNDLPLNKLGFSAYNRVFICPQGPEGDISKTFQNSDLYKLLDEVKNVITLHLNLPDNRKEALELLLIPPLVEENCTVNGEEKPSDSTPTGEGLPLTNGTEEEPGYSSGAGGTSDQSTSEDSSLTDSERTIIGEVINECPLSSPSDSDQQLSSSESHTPAKVNQVNGEAEETWDIENEQSNKNYYFKASLYNAEDGQRTLRVVVDKNIDIPQLKKKLEKYLGVASRFMKLMKGPEGQEITCSLKWCKDDERITVKLERVLSEGEQRITVNHLVLSAPNPVQYICDWIVKNGTPISTLKKDLLREVEKRAGLKIPYERCRLREQNWKNPGDVLRDSGVWDEGAIMSRQRVEVYLQELEGPEPVTNPHQVLLFARRWYPSTLSLGSFEEIVVDSLSATNLSKKLSEVSGISVEHIKFVKGKTSFPCDMSVMNISHLFWESESEWKYDWEREDGAVIFYRDSREELKSLSKEEQEASSKETTATSNSSPYISGYSPRKERALKIYLDTTPRRARSVIDVD</sequence>
<dbReference type="InterPro" id="IPR050164">
    <property type="entry name" value="Peptidase_C19"/>
</dbReference>
<keyword evidence="6" id="KW-0378">Hydrolase</keyword>
<feature type="compositionally biased region" description="Low complexity" evidence="11">
    <location>
        <begin position="879"/>
        <end position="891"/>
    </location>
</feature>
<evidence type="ECO:0000256" key="6">
    <source>
        <dbReference type="ARBA" id="ARBA00022801"/>
    </source>
</evidence>
<dbReference type="GO" id="GO:0006508">
    <property type="term" value="P:proteolysis"/>
    <property type="evidence" value="ECO:0007669"/>
    <property type="project" value="UniProtKB-KW"/>
</dbReference>
<proteinExistence type="inferred from homology"/>
<reference evidence="13" key="1">
    <citation type="submission" date="2022-01" db="EMBL/GenBank/DDBJ databases">
        <authorList>
            <person name="King R."/>
        </authorList>
    </citation>
    <scope>NUCLEOTIDE SEQUENCE</scope>
</reference>
<dbReference type="InterPro" id="IPR038765">
    <property type="entry name" value="Papain-like_cys_pep_sf"/>
</dbReference>
<dbReference type="Gene3D" id="3.90.70.10">
    <property type="entry name" value="Cysteine proteinases"/>
    <property type="match status" value="1"/>
</dbReference>
<dbReference type="GO" id="GO:0005634">
    <property type="term" value="C:nucleus"/>
    <property type="evidence" value="ECO:0007669"/>
    <property type="project" value="TreeGrafter"/>
</dbReference>
<gene>
    <name evidence="13" type="ORF">NEZAVI_LOCUS720</name>
</gene>
<dbReference type="GO" id="GO:0005829">
    <property type="term" value="C:cytosol"/>
    <property type="evidence" value="ECO:0007669"/>
    <property type="project" value="TreeGrafter"/>
</dbReference>
<feature type="compositionally biased region" description="Low complexity" evidence="11">
    <location>
        <begin position="906"/>
        <end position="920"/>
    </location>
</feature>
<dbReference type="Pfam" id="PF00443">
    <property type="entry name" value="UCH"/>
    <property type="match status" value="1"/>
</dbReference>
<dbReference type="PROSITE" id="PS50235">
    <property type="entry name" value="USP_3"/>
    <property type="match status" value="1"/>
</dbReference>
<evidence type="ECO:0000256" key="3">
    <source>
        <dbReference type="ARBA" id="ARBA00012759"/>
    </source>
</evidence>
<dbReference type="PANTHER" id="PTHR24006">
    <property type="entry name" value="UBIQUITIN CARBOXYL-TERMINAL HYDROLASE"/>
    <property type="match status" value="1"/>
</dbReference>
<dbReference type="GO" id="GO:0016579">
    <property type="term" value="P:protein deubiquitination"/>
    <property type="evidence" value="ECO:0007669"/>
    <property type="project" value="InterPro"/>
</dbReference>
<evidence type="ECO:0000256" key="1">
    <source>
        <dbReference type="ARBA" id="ARBA00000707"/>
    </source>
</evidence>
<feature type="domain" description="USP" evidence="12">
    <location>
        <begin position="164"/>
        <end position="556"/>
    </location>
</feature>
<feature type="region of interest" description="Disordered" evidence="11">
    <location>
        <begin position="843"/>
        <end position="892"/>
    </location>
</feature>
<evidence type="ECO:0000313" key="14">
    <source>
        <dbReference type="Proteomes" id="UP001152798"/>
    </source>
</evidence>
<dbReference type="EC" id="3.4.19.12" evidence="3"/>
<keyword evidence="5" id="KW-0833">Ubl conjugation pathway</keyword>
<dbReference type="PROSITE" id="PS00972">
    <property type="entry name" value="USP_1"/>
    <property type="match status" value="1"/>
</dbReference>
<dbReference type="PANTHER" id="PTHR24006:SF702">
    <property type="entry name" value="UBIQUITIN CARBOXYL-TERMINAL HYDROLASE 47"/>
    <property type="match status" value="1"/>
</dbReference>
<organism evidence="13 14">
    <name type="scientific">Nezara viridula</name>
    <name type="common">Southern green stink bug</name>
    <name type="synonym">Cimex viridulus</name>
    <dbReference type="NCBI Taxonomy" id="85310"/>
    <lineage>
        <taxon>Eukaryota</taxon>
        <taxon>Metazoa</taxon>
        <taxon>Ecdysozoa</taxon>
        <taxon>Arthropoda</taxon>
        <taxon>Hexapoda</taxon>
        <taxon>Insecta</taxon>
        <taxon>Pterygota</taxon>
        <taxon>Neoptera</taxon>
        <taxon>Paraneoptera</taxon>
        <taxon>Hemiptera</taxon>
        <taxon>Heteroptera</taxon>
        <taxon>Panheteroptera</taxon>
        <taxon>Pentatomomorpha</taxon>
        <taxon>Pentatomoidea</taxon>
        <taxon>Pentatomidae</taxon>
        <taxon>Pentatominae</taxon>
        <taxon>Nezara</taxon>
    </lineage>
</organism>